<feature type="domain" description="Dipeptidylpeptidase IV N-terminal" evidence="3">
    <location>
        <begin position="130"/>
        <end position="464"/>
    </location>
</feature>
<comment type="caution">
    <text evidence="4">The sequence shown here is derived from an EMBL/GenBank/DDBJ whole genome shotgun (WGS) entry which is preliminary data.</text>
</comment>
<dbReference type="AlphaFoldDB" id="A0A4R6PLA4"/>
<feature type="domain" description="Peptidase S9 prolyl oligopeptidase catalytic" evidence="2">
    <location>
        <begin position="554"/>
        <end position="749"/>
    </location>
</feature>
<dbReference type="InterPro" id="IPR001375">
    <property type="entry name" value="Peptidase_S9_cat"/>
</dbReference>
<reference evidence="4 5" key="1">
    <citation type="submission" date="2019-03" db="EMBL/GenBank/DDBJ databases">
        <title>Freshwater and sediment microbial communities from various areas in North America, analyzing microbe dynamics in response to fracking.</title>
        <authorList>
            <person name="Lamendella R."/>
        </authorList>
    </citation>
    <scope>NUCLEOTIDE SEQUENCE [LARGE SCALE GENOMIC DNA]</scope>
    <source>
        <strain evidence="4 5">18_TX</strain>
    </source>
</reference>
<dbReference type="PANTHER" id="PTHR11731">
    <property type="entry name" value="PROTEASE FAMILY S9B,C DIPEPTIDYL-PEPTIDASE IV-RELATED"/>
    <property type="match status" value="1"/>
</dbReference>
<proteinExistence type="predicted"/>
<dbReference type="InterPro" id="IPR011659">
    <property type="entry name" value="WD40"/>
</dbReference>
<evidence type="ECO:0000256" key="1">
    <source>
        <dbReference type="SAM" id="SignalP"/>
    </source>
</evidence>
<dbReference type="GO" id="GO:0008236">
    <property type="term" value="F:serine-type peptidase activity"/>
    <property type="evidence" value="ECO:0007669"/>
    <property type="project" value="InterPro"/>
</dbReference>
<dbReference type="SUPFAM" id="SSF82171">
    <property type="entry name" value="DPP6 N-terminal domain-like"/>
    <property type="match status" value="1"/>
</dbReference>
<dbReference type="Pfam" id="PF07676">
    <property type="entry name" value="PD40"/>
    <property type="match status" value="1"/>
</dbReference>
<evidence type="ECO:0000259" key="2">
    <source>
        <dbReference type="Pfam" id="PF00326"/>
    </source>
</evidence>
<dbReference type="RefSeq" id="WP_133539049.1">
    <property type="nucleotide sequence ID" value="NZ_SNXI01000004.1"/>
</dbReference>
<keyword evidence="5" id="KW-1185">Reference proteome</keyword>
<dbReference type="InterPro" id="IPR029058">
    <property type="entry name" value="AB_hydrolase_fold"/>
</dbReference>
<keyword evidence="1" id="KW-0732">Signal</keyword>
<dbReference type="GO" id="GO:0006508">
    <property type="term" value="P:proteolysis"/>
    <property type="evidence" value="ECO:0007669"/>
    <property type="project" value="InterPro"/>
</dbReference>
<protein>
    <submittedName>
        <fullName evidence="4">Dipeptidyl-peptidase IV</fullName>
    </submittedName>
</protein>
<sequence>MRRLSLLTATMALLSSSGFTASAAAEQLTIERIFTAPSLTGESIRSLRFSPDGQTLTYLKGRDDDANRYDLWQYNIDSQQHQLLVNSDDLFSGPENLSDEEKARRERLRLSGSGIVSYQWSAQSDALLFPLNGDVYYYDLQQQKARQITATDAFETDARLSPQGNYVSFIREQNLYTVNLQTGKEQAITESGGDTIKYGMAEFVAQEEMDRMTGYWWAPDESKLVLTKVDESPVEIAARSEIYADRIDMIEQRYPFAGTDNVAVDLGVVSLSHNEQSSGSSIESSIKWLGLSVLGDGYLARVNWVDGDRFTYQWQSRDQQQLDLRLVDANDQKQQVLITETSDSWVNIHDDLHFLSDNKHFVWASERSGYKHLYLYRLDGSLIRQLTSGNWAVDALAAIDEQTGAIYFTGRLKSPLQRHLYRNQLNTGSPGSPSQITEREGMHNITFAANAQSYLDSFESPQQPAQVSLHGPTGERLAWLNENAIDASHPLKPYYHDWLYADYGTLEAEDGQTLYYQLTKPANFDAEKQYPVLVYVYGGPGVQVVDKGFGSLFLQYMAQQGYVVFSLDNRGSANRGKAFEAPIYRNMGTPEVADQVRGVEYLRTLEFVDPERIGIYGHSYGGYMTLMSMFKAPDYFAAGVSGAPVTDWSLYDTHYTERYMGMPQDGDAYQNASVFPYADGLQGDLLMYHGMADDNVLFTHSTKLYKQLQDNQQQFQMMNYPGKKHSLNGTATKIHRHQLIHDFFQQTLKK</sequence>
<dbReference type="InterPro" id="IPR002469">
    <property type="entry name" value="Peptidase_S9B_N"/>
</dbReference>
<feature type="signal peptide" evidence="1">
    <location>
        <begin position="1"/>
        <end position="23"/>
    </location>
</feature>
<organism evidence="4 5">
    <name type="scientific">Idiomarina aquatica</name>
    <dbReference type="NCBI Taxonomy" id="1327752"/>
    <lineage>
        <taxon>Bacteria</taxon>
        <taxon>Pseudomonadati</taxon>
        <taxon>Pseudomonadota</taxon>
        <taxon>Gammaproteobacteria</taxon>
        <taxon>Alteromonadales</taxon>
        <taxon>Idiomarinaceae</taxon>
        <taxon>Idiomarina</taxon>
    </lineage>
</organism>
<dbReference type="Gene3D" id="2.140.10.30">
    <property type="entry name" value="Dipeptidylpeptidase IV, N-terminal domain"/>
    <property type="match status" value="1"/>
</dbReference>
<name>A0A4R6PLA4_9GAMM</name>
<dbReference type="Proteomes" id="UP000295531">
    <property type="component" value="Unassembled WGS sequence"/>
</dbReference>
<dbReference type="OrthoDB" id="9812921at2"/>
<dbReference type="InterPro" id="IPR050278">
    <property type="entry name" value="Serine_Prot_S9B/DPPIV"/>
</dbReference>
<dbReference type="Pfam" id="PF00326">
    <property type="entry name" value="Peptidase_S9"/>
    <property type="match status" value="1"/>
</dbReference>
<evidence type="ECO:0000313" key="5">
    <source>
        <dbReference type="Proteomes" id="UP000295531"/>
    </source>
</evidence>
<dbReference type="EMBL" id="SNXI01000004">
    <property type="protein sequence ID" value="TDP38941.1"/>
    <property type="molecule type" value="Genomic_DNA"/>
</dbReference>
<dbReference type="Gene3D" id="3.40.50.1820">
    <property type="entry name" value="alpha/beta hydrolase"/>
    <property type="match status" value="1"/>
</dbReference>
<accession>A0A4R6PLA4</accession>
<evidence type="ECO:0000313" key="4">
    <source>
        <dbReference type="EMBL" id="TDP38941.1"/>
    </source>
</evidence>
<feature type="chain" id="PRO_5020296581" evidence="1">
    <location>
        <begin position="24"/>
        <end position="750"/>
    </location>
</feature>
<dbReference type="PANTHER" id="PTHR11731:SF193">
    <property type="entry name" value="DIPEPTIDYL PEPTIDASE 9"/>
    <property type="match status" value="1"/>
</dbReference>
<evidence type="ECO:0000259" key="3">
    <source>
        <dbReference type="Pfam" id="PF00930"/>
    </source>
</evidence>
<gene>
    <name evidence="4" type="ORF">DEU29_10441</name>
</gene>
<dbReference type="GO" id="GO:0008239">
    <property type="term" value="F:dipeptidyl-peptidase activity"/>
    <property type="evidence" value="ECO:0007669"/>
    <property type="project" value="TreeGrafter"/>
</dbReference>
<dbReference type="SUPFAM" id="SSF53474">
    <property type="entry name" value="alpha/beta-Hydrolases"/>
    <property type="match status" value="1"/>
</dbReference>
<dbReference type="Pfam" id="PF00930">
    <property type="entry name" value="DPPIV_N"/>
    <property type="match status" value="1"/>
</dbReference>